<gene>
    <name evidence="3" type="primary">LOC110764565</name>
</gene>
<organism evidence="2 3">
    <name type="scientific">Prunus avium</name>
    <name type="common">Cherry</name>
    <name type="synonym">Cerasus avium</name>
    <dbReference type="NCBI Taxonomy" id="42229"/>
    <lineage>
        <taxon>Eukaryota</taxon>
        <taxon>Viridiplantae</taxon>
        <taxon>Streptophyta</taxon>
        <taxon>Embryophyta</taxon>
        <taxon>Tracheophyta</taxon>
        <taxon>Spermatophyta</taxon>
        <taxon>Magnoliopsida</taxon>
        <taxon>eudicotyledons</taxon>
        <taxon>Gunneridae</taxon>
        <taxon>Pentapetalae</taxon>
        <taxon>rosids</taxon>
        <taxon>fabids</taxon>
        <taxon>Rosales</taxon>
        <taxon>Rosaceae</taxon>
        <taxon>Amygdaloideae</taxon>
        <taxon>Amygdaleae</taxon>
        <taxon>Prunus</taxon>
    </lineage>
</organism>
<protein>
    <submittedName>
        <fullName evidence="3">Uncharacterized protein LOC110764565</fullName>
    </submittedName>
</protein>
<name>A0A6P5T7V3_PRUAV</name>
<accession>A0A6P5T7V3</accession>
<sequence length="474" mass="49811">MTFLTLTSWSRRNAYDEDGRVWYEECISARFIRPVEEAVRAVLTNADWDPLTPKGSKVKKVSAGPPRPSAPAVVASRVPAPPLARSVAVASTAAPSSTAASAPRATPVVGGRKTLAHRTVPASPTPHPSTAAASGRKWSREVSGAEAAPAQSAAAEMAVPQRPRKRTLFTSSKGRGEEEAPPATMSEDVVIVEEEATVEEAADAHMVVEEAGAAETTVEGAAVDEEVAEALDAEIAPAEVTPAEDAAEGTAEEIAEEIAEEAAEGAAEEATDEGDEEANAEAAEEATDEAAEDPAVDATTFSIVAATNHGYRDHAPMPSFQDSMVVAESGMTRATVVSVPSLLRTTSAVMIDLSLLETSSSDDLDELYASLHEEGGSSTSAPLDEDSKTVIERLREFLLLDVRQMTAAGAISEFRSCLDTAMALGLLDSAQLDELQARLAEGEEMIARYSEAVMRLAEGSSLEQDLEVLGAIFF</sequence>
<proteinExistence type="predicted"/>
<dbReference type="RefSeq" id="XP_021823257.1">
    <property type="nucleotide sequence ID" value="XM_021967565.1"/>
</dbReference>
<feature type="compositionally biased region" description="Low complexity" evidence="1">
    <location>
        <begin position="142"/>
        <end position="161"/>
    </location>
</feature>
<feature type="region of interest" description="Disordered" evidence="1">
    <location>
        <begin position="261"/>
        <end position="293"/>
    </location>
</feature>
<keyword evidence="2" id="KW-1185">Reference proteome</keyword>
<dbReference type="AlphaFoldDB" id="A0A6P5T7V3"/>
<dbReference type="KEGG" id="pavi:110764565"/>
<feature type="region of interest" description="Disordered" evidence="1">
    <location>
        <begin position="117"/>
        <end position="185"/>
    </location>
</feature>
<evidence type="ECO:0000313" key="2">
    <source>
        <dbReference type="Proteomes" id="UP000515124"/>
    </source>
</evidence>
<evidence type="ECO:0000313" key="3">
    <source>
        <dbReference type="RefSeq" id="XP_021823257.1"/>
    </source>
</evidence>
<feature type="region of interest" description="Disordered" evidence="1">
    <location>
        <begin position="53"/>
        <end position="74"/>
    </location>
</feature>
<dbReference type="Proteomes" id="UP000515124">
    <property type="component" value="Unplaced"/>
</dbReference>
<dbReference type="GeneID" id="110764565"/>
<reference evidence="3" key="1">
    <citation type="submission" date="2025-08" db="UniProtKB">
        <authorList>
            <consortium name="RefSeq"/>
        </authorList>
    </citation>
    <scope>IDENTIFICATION</scope>
</reference>
<evidence type="ECO:0000256" key="1">
    <source>
        <dbReference type="SAM" id="MobiDB-lite"/>
    </source>
</evidence>